<gene>
    <name evidence="2" type="ORF">COA71_12450</name>
</gene>
<evidence type="ECO:0000313" key="2">
    <source>
        <dbReference type="EMBL" id="PCJ39978.1"/>
    </source>
</evidence>
<dbReference type="AlphaFoldDB" id="A0A2A5C932"/>
<accession>A0A2A5C932</accession>
<protein>
    <submittedName>
        <fullName evidence="2">Uncharacterized protein</fullName>
    </submittedName>
</protein>
<keyword evidence="1" id="KW-0812">Transmembrane</keyword>
<comment type="caution">
    <text evidence="2">The sequence shown here is derived from an EMBL/GenBank/DDBJ whole genome shotgun (WGS) entry which is preliminary data.</text>
</comment>
<reference evidence="3" key="1">
    <citation type="submission" date="2017-08" db="EMBL/GenBank/DDBJ databases">
        <title>A dynamic microbial community with high functional redundancy inhabits the cold, oxic subseafloor aquifer.</title>
        <authorList>
            <person name="Tully B.J."/>
            <person name="Wheat C.G."/>
            <person name="Glazer B.T."/>
            <person name="Huber J.A."/>
        </authorList>
    </citation>
    <scope>NUCLEOTIDE SEQUENCE [LARGE SCALE GENOMIC DNA]</scope>
</reference>
<keyword evidence="1" id="KW-1133">Transmembrane helix</keyword>
<name>A0A2A5C932_9GAMM</name>
<dbReference type="Proteomes" id="UP000228987">
    <property type="component" value="Unassembled WGS sequence"/>
</dbReference>
<feature type="transmembrane region" description="Helical" evidence="1">
    <location>
        <begin position="21"/>
        <end position="42"/>
    </location>
</feature>
<proteinExistence type="predicted"/>
<keyword evidence="1" id="KW-0472">Membrane</keyword>
<evidence type="ECO:0000313" key="3">
    <source>
        <dbReference type="Proteomes" id="UP000228987"/>
    </source>
</evidence>
<dbReference type="EMBL" id="NVWI01000011">
    <property type="protein sequence ID" value="PCJ39978.1"/>
    <property type="molecule type" value="Genomic_DNA"/>
</dbReference>
<organism evidence="2 3">
    <name type="scientific">SAR86 cluster bacterium</name>
    <dbReference type="NCBI Taxonomy" id="2030880"/>
    <lineage>
        <taxon>Bacteria</taxon>
        <taxon>Pseudomonadati</taxon>
        <taxon>Pseudomonadota</taxon>
        <taxon>Gammaproteobacteria</taxon>
        <taxon>SAR86 cluster</taxon>
    </lineage>
</organism>
<sequence>METLFSNQILFIIKGLLEKNALPIISILMFPMYCGSNAVFWVEEFSPGVPVDESKALCRKLK</sequence>
<evidence type="ECO:0000256" key="1">
    <source>
        <dbReference type="SAM" id="Phobius"/>
    </source>
</evidence>